<comment type="similarity">
    <text evidence="1">Belongs to the type-I restriction system S methylase family.</text>
</comment>
<evidence type="ECO:0000256" key="2">
    <source>
        <dbReference type="ARBA" id="ARBA00022747"/>
    </source>
</evidence>
<dbReference type="GO" id="GO:0003677">
    <property type="term" value="F:DNA binding"/>
    <property type="evidence" value="ECO:0007669"/>
    <property type="project" value="UniProtKB-KW"/>
</dbReference>
<organism evidence="6 7">
    <name type="scientific">Arthrobacter sunyaminii</name>
    <dbReference type="NCBI Taxonomy" id="2816859"/>
    <lineage>
        <taxon>Bacteria</taxon>
        <taxon>Bacillati</taxon>
        <taxon>Actinomycetota</taxon>
        <taxon>Actinomycetes</taxon>
        <taxon>Micrococcales</taxon>
        <taxon>Micrococcaceae</taxon>
        <taxon>Arthrobacter</taxon>
    </lineage>
</organism>
<dbReference type="Pfam" id="PF01420">
    <property type="entry name" value="Methylase_S"/>
    <property type="match status" value="1"/>
</dbReference>
<dbReference type="GO" id="GO:0004519">
    <property type="term" value="F:endonuclease activity"/>
    <property type="evidence" value="ECO:0007669"/>
    <property type="project" value="UniProtKB-KW"/>
</dbReference>
<evidence type="ECO:0000256" key="3">
    <source>
        <dbReference type="ARBA" id="ARBA00023125"/>
    </source>
</evidence>
<dbReference type="InterPro" id="IPR044946">
    <property type="entry name" value="Restrct_endonuc_typeI_TRD_sf"/>
</dbReference>
<proteinExistence type="inferred from homology"/>
<dbReference type="RefSeq" id="WP_207347266.1">
    <property type="nucleotide sequence ID" value="NZ_CP076456.1"/>
</dbReference>
<keyword evidence="6" id="KW-0378">Hydrolase</keyword>
<dbReference type="KEGG" id="asun:KG104_03400"/>
<keyword evidence="6" id="KW-0540">Nuclease</keyword>
<dbReference type="REBASE" id="499514">
    <property type="entry name" value="S.AspZUI122ORF3405P"/>
</dbReference>
<dbReference type="EMBL" id="CP076456">
    <property type="protein sequence ID" value="QWQ36857.1"/>
    <property type="molecule type" value="Genomic_DNA"/>
</dbReference>
<keyword evidence="2" id="KW-0680">Restriction system</keyword>
<dbReference type="Gene3D" id="3.90.220.20">
    <property type="entry name" value="DNA methylase specificity domains"/>
    <property type="match status" value="2"/>
</dbReference>
<gene>
    <name evidence="6" type="ORF">KG104_03400</name>
</gene>
<dbReference type="PANTHER" id="PTHR43140:SF1">
    <property type="entry name" value="TYPE I RESTRICTION ENZYME ECOKI SPECIFICITY SUBUNIT"/>
    <property type="match status" value="1"/>
</dbReference>
<dbReference type="GO" id="GO:0009307">
    <property type="term" value="P:DNA restriction-modification system"/>
    <property type="evidence" value="ECO:0007669"/>
    <property type="project" value="UniProtKB-KW"/>
</dbReference>
<protein>
    <submittedName>
        <fullName evidence="6">Restriction endonuclease subunit S</fullName>
    </submittedName>
</protein>
<dbReference type="Proteomes" id="UP000680588">
    <property type="component" value="Chromosome"/>
</dbReference>
<keyword evidence="7" id="KW-1185">Reference proteome</keyword>
<dbReference type="AlphaFoldDB" id="A0A975S6R3"/>
<dbReference type="InterPro" id="IPR000055">
    <property type="entry name" value="Restrct_endonuc_typeI_TRD"/>
</dbReference>
<evidence type="ECO:0000256" key="1">
    <source>
        <dbReference type="ARBA" id="ARBA00010923"/>
    </source>
</evidence>
<keyword evidence="6" id="KW-0255">Endonuclease</keyword>
<dbReference type="PANTHER" id="PTHR43140">
    <property type="entry name" value="TYPE-1 RESTRICTION ENZYME ECOKI SPECIFICITY PROTEIN"/>
    <property type="match status" value="1"/>
</dbReference>
<evidence type="ECO:0000259" key="5">
    <source>
        <dbReference type="Pfam" id="PF01420"/>
    </source>
</evidence>
<name>A0A975S6R3_9MICC</name>
<evidence type="ECO:0000313" key="6">
    <source>
        <dbReference type="EMBL" id="QWQ36857.1"/>
    </source>
</evidence>
<accession>A0A975S6R3</accession>
<evidence type="ECO:0000313" key="7">
    <source>
        <dbReference type="Proteomes" id="UP000680588"/>
    </source>
</evidence>
<sequence>MSLNLDRSAWKHVAFGDVVRNANVNVRDPESAGIDRVIAMEHLDGGELKVNRWGSLEDGTTFTRRVTPRQTLFGKRRAYQRKVAYAEFDAVCSGDILTFEADELQLLPEFLPFLVQSDRFFDHALGTSAGSLSPRTNWRDLSTFEFDLPPLEEQRRIADLLWAVETMARAQADQRQAIACGRQVWLDGRVSDLVEAKKVNFSDVWSESPQSGYSAAPVDEATGRYVLSLAALGPDGYRPGHLKNVPDTDKIRAATLRRGDLLVSRANTVDAVGRVGIYSEEREDVSFPDTMMRLNLKSQVLPKFAAAVISSSHGRAHMRRSAAGSATSMVKINRTSLGRLPFPVVTLEDQRALLKELSLFDSALDSTEADAGAFRVLRGILLAEIFGGK</sequence>
<dbReference type="InterPro" id="IPR051212">
    <property type="entry name" value="Type-I_RE_S_subunit"/>
</dbReference>
<feature type="domain" description="Type I restriction modification DNA specificity" evidence="5">
    <location>
        <begin position="77"/>
        <end position="166"/>
    </location>
</feature>
<reference evidence="6" key="1">
    <citation type="submission" date="2021-06" db="EMBL/GenBank/DDBJ databases">
        <title>Novel species in genus Arthrobacter.</title>
        <authorList>
            <person name="Zhang G."/>
        </authorList>
    </citation>
    <scope>NUCLEOTIDE SEQUENCE</scope>
    <source>
        <strain evidence="6">Zg-ZUI122</strain>
    </source>
</reference>
<evidence type="ECO:0000256" key="4">
    <source>
        <dbReference type="ARBA" id="ARBA00038652"/>
    </source>
</evidence>
<comment type="subunit">
    <text evidence="4">The methyltransferase is composed of M and S polypeptides.</text>
</comment>
<dbReference type="SUPFAM" id="SSF116734">
    <property type="entry name" value="DNA methylase specificity domain"/>
    <property type="match status" value="2"/>
</dbReference>
<keyword evidence="3" id="KW-0238">DNA-binding</keyword>